<evidence type="ECO:0000256" key="6">
    <source>
        <dbReference type="ARBA" id="ARBA00022779"/>
    </source>
</evidence>
<gene>
    <name evidence="11" type="ORF">MPL1_12718</name>
</gene>
<dbReference type="SUPFAM" id="SSF75708">
    <property type="entry name" value="Chemotaxis phosphatase CheZ"/>
    <property type="match status" value="1"/>
</dbReference>
<comment type="caution">
    <text evidence="11">The sequence shown here is derived from an EMBL/GenBank/DDBJ whole genome shotgun (WGS) entry which is preliminary data.</text>
</comment>
<dbReference type="Proteomes" id="UP000012019">
    <property type="component" value="Unassembled WGS sequence"/>
</dbReference>
<dbReference type="GO" id="GO:0005737">
    <property type="term" value="C:cytoplasm"/>
    <property type="evidence" value="ECO:0007669"/>
    <property type="project" value="UniProtKB-SubCell"/>
</dbReference>
<evidence type="ECO:0000256" key="7">
    <source>
        <dbReference type="ARBA" id="ARBA00022801"/>
    </source>
</evidence>
<dbReference type="EMBL" id="APHR01000079">
    <property type="protein sequence ID" value="EMR11958.1"/>
    <property type="molecule type" value="Genomic_DNA"/>
</dbReference>
<name>M7NT52_9GAMM</name>
<keyword evidence="7" id="KW-0378">Hydrolase</keyword>
<evidence type="ECO:0000256" key="5">
    <source>
        <dbReference type="ARBA" id="ARBA00022500"/>
    </source>
</evidence>
<dbReference type="RefSeq" id="WP_009727484.1">
    <property type="nucleotide sequence ID" value="NZ_APHR01000079.1"/>
</dbReference>
<evidence type="ECO:0000313" key="11">
    <source>
        <dbReference type="EMBL" id="EMR11958.1"/>
    </source>
</evidence>
<evidence type="ECO:0000256" key="8">
    <source>
        <dbReference type="ARBA" id="ARBA00022912"/>
    </source>
</evidence>
<dbReference type="GO" id="GO:0006935">
    <property type="term" value="P:chemotaxis"/>
    <property type="evidence" value="ECO:0007669"/>
    <property type="project" value="UniProtKB-KW"/>
</dbReference>
<dbReference type="Pfam" id="PF04344">
    <property type="entry name" value="CheZ"/>
    <property type="match status" value="1"/>
</dbReference>
<dbReference type="PANTHER" id="PTHR43693">
    <property type="entry name" value="PROTEIN PHOSPHATASE CHEZ"/>
    <property type="match status" value="1"/>
</dbReference>
<dbReference type="InterPro" id="IPR007439">
    <property type="entry name" value="Chemotax_Pase_CheZ"/>
</dbReference>
<proteinExistence type="inferred from homology"/>
<evidence type="ECO:0000313" key="12">
    <source>
        <dbReference type="Proteomes" id="UP000012019"/>
    </source>
</evidence>
<dbReference type="GO" id="GO:0009288">
    <property type="term" value="C:bacterial-type flagellum"/>
    <property type="evidence" value="ECO:0007669"/>
    <property type="project" value="InterPro"/>
</dbReference>
<evidence type="ECO:0000256" key="3">
    <source>
        <dbReference type="ARBA" id="ARBA00018484"/>
    </source>
</evidence>
<dbReference type="GO" id="GO:0050920">
    <property type="term" value="P:regulation of chemotaxis"/>
    <property type="evidence" value="ECO:0007669"/>
    <property type="project" value="InterPro"/>
</dbReference>
<protein>
    <recommendedName>
        <fullName evidence="3">Protein phosphatase CheZ</fullName>
    </recommendedName>
    <alternativeName>
        <fullName evidence="9">Chemotaxis protein CheZ</fullName>
    </alternativeName>
</protein>
<evidence type="ECO:0000256" key="10">
    <source>
        <dbReference type="PIRSR" id="PIRSR002884-1"/>
    </source>
</evidence>
<keyword evidence="5" id="KW-0145">Chemotaxis</keyword>
<evidence type="ECO:0000256" key="1">
    <source>
        <dbReference type="ARBA" id="ARBA00004496"/>
    </source>
</evidence>
<dbReference type="OrthoDB" id="9773007at2"/>
<dbReference type="eggNOG" id="COG3143">
    <property type="taxonomic scope" value="Bacteria"/>
</dbReference>
<reference evidence="11 12" key="1">
    <citation type="journal article" date="2013" name="Genome Announc.">
        <title>Draft Genome Sequence of Methylophaga lonarensis MPLT, a Haloalkaliphilic (Non-Methane-Utilizing) Methylotroph.</title>
        <authorList>
            <person name="Shetty S.A."/>
            <person name="Marathe N.P."/>
            <person name="Munot H."/>
            <person name="Antony C.P."/>
            <person name="Dhotre D.P."/>
            <person name="Murrell J.C."/>
            <person name="Shouche Y.S."/>
        </authorList>
    </citation>
    <scope>NUCLEOTIDE SEQUENCE [LARGE SCALE GENOMIC DNA]</scope>
    <source>
        <strain evidence="11 12">MPL</strain>
    </source>
</reference>
<sequence>MEHIDKNAQLDAAKALVTAIEQDDAAQIQSQLGILSIARESELFQEIGKMTRELHEALSNFNVDPRLVDLTQNDMPNTRDRLNYVIQTTEEAAHKTLGYIDQTLPLANELKHNADLIDKSWHRFRMREMSAEEFRTLSREIEAYLPVVKAHADSIHQNLSEMTLAQGFQDLTGQVLKQVISLVEEVEDNLVRLVKVAGQHAELNAERKKDHNPIKAEGPQINAKDNPNVMNNQDDVDDLLSSLGLEEIAMALDTDDEILQ</sequence>
<organism evidence="11 12">
    <name type="scientific">Methylophaga lonarensis MPL</name>
    <dbReference type="NCBI Taxonomy" id="1286106"/>
    <lineage>
        <taxon>Bacteria</taxon>
        <taxon>Pseudomonadati</taxon>
        <taxon>Pseudomonadota</taxon>
        <taxon>Gammaproteobacteria</taxon>
        <taxon>Thiotrichales</taxon>
        <taxon>Piscirickettsiaceae</taxon>
        <taxon>Methylophaga</taxon>
    </lineage>
</organism>
<dbReference type="AlphaFoldDB" id="M7NT52"/>
<dbReference type="PIRSF" id="PIRSF002884">
    <property type="entry name" value="CheZ"/>
    <property type="match status" value="1"/>
</dbReference>
<evidence type="ECO:0000256" key="9">
    <source>
        <dbReference type="ARBA" id="ARBA00029599"/>
    </source>
</evidence>
<keyword evidence="12" id="KW-1185">Reference proteome</keyword>
<dbReference type="PANTHER" id="PTHR43693:SF1">
    <property type="entry name" value="PROTEIN PHOSPHATASE CHEZ"/>
    <property type="match status" value="1"/>
</dbReference>
<evidence type="ECO:0000256" key="2">
    <source>
        <dbReference type="ARBA" id="ARBA00005908"/>
    </source>
</evidence>
<comment type="similarity">
    <text evidence="2">Belongs to the CheZ family.</text>
</comment>
<feature type="non-terminal residue" evidence="11">
    <location>
        <position position="260"/>
    </location>
</feature>
<comment type="subcellular location">
    <subcellularLocation>
        <location evidence="1">Cytoplasm</location>
    </subcellularLocation>
</comment>
<keyword evidence="8" id="KW-0904">Protein phosphatase</keyword>
<keyword evidence="4" id="KW-0963">Cytoplasm</keyword>
<accession>M7NT52</accession>
<evidence type="ECO:0000256" key="4">
    <source>
        <dbReference type="ARBA" id="ARBA00022490"/>
    </source>
</evidence>
<keyword evidence="6" id="KW-0283">Flagellar rotation</keyword>
<dbReference type="InterPro" id="IPR050992">
    <property type="entry name" value="CheZ_family_phosphatases"/>
</dbReference>
<dbReference type="Gene3D" id="1.10.287.500">
    <property type="entry name" value="Helix hairpin bin"/>
    <property type="match status" value="1"/>
</dbReference>
<feature type="site" description="Enhances dephosphorylation of CheY-P" evidence="10">
    <location>
        <position position="174"/>
    </location>
</feature>
<dbReference type="STRING" id="1286106.MPL1_12718"/>
<dbReference type="GO" id="GO:0097588">
    <property type="term" value="P:archaeal or bacterial-type flagellum-dependent cell motility"/>
    <property type="evidence" value="ECO:0007669"/>
    <property type="project" value="UniProtKB-KW"/>
</dbReference>
<dbReference type="GO" id="GO:0004721">
    <property type="term" value="F:phosphoprotein phosphatase activity"/>
    <property type="evidence" value="ECO:0007669"/>
    <property type="project" value="UniProtKB-KW"/>
</dbReference>